<dbReference type="Pfam" id="PF22025">
    <property type="entry name" value="ThiI_fer"/>
    <property type="match status" value="1"/>
</dbReference>
<dbReference type="InterPro" id="IPR050102">
    <property type="entry name" value="tRNA_sulfurtransferase_ThiI"/>
</dbReference>
<dbReference type="InterPro" id="IPR026340">
    <property type="entry name" value="THII_Thiazole_biosynth_dom"/>
</dbReference>
<gene>
    <name evidence="9 11" type="primary">thiI</name>
    <name evidence="11" type="ORF">I9W95_01730</name>
</gene>
<dbReference type="EMBL" id="JAEDAH010000008">
    <property type="protein sequence ID" value="MCA6062316.1"/>
    <property type="molecule type" value="Genomic_DNA"/>
</dbReference>
<dbReference type="SUPFAM" id="SSF143437">
    <property type="entry name" value="THUMP domain-like"/>
    <property type="match status" value="1"/>
</dbReference>
<dbReference type="SMART" id="SM00981">
    <property type="entry name" value="THUMP"/>
    <property type="match status" value="1"/>
</dbReference>
<evidence type="ECO:0000256" key="8">
    <source>
        <dbReference type="ARBA" id="ARBA00022977"/>
    </source>
</evidence>
<dbReference type="Proteomes" id="UP000714380">
    <property type="component" value="Unassembled WGS sequence"/>
</dbReference>
<dbReference type="InterPro" id="IPR049962">
    <property type="entry name" value="THUMP_ThiI"/>
</dbReference>
<dbReference type="PANTHER" id="PTHR43209:SF1">
    <property type="entry name" value="TRNA SULFURTRANSFERASE"/>
    <property type="match status" value="1"/>
</dbReference>
<organism evidence="11 12">
    <name type="scientific">Thalassolituus marinus</name>
    <dbReference type="NCBI Taxonomy" id="671053"/>
    <lineage>
        <taxon>Bacteria</taxon>
        <taxon>Pseudomonadati</taxon>
        <taxon>Pseudomonadota</taxon>
        <taxon>Gammaproteobacteria</taxon>
        <taxon>Oceanospirillales</taxon>
        <taxon>Oceanospirillaceae</taxon>
        <taxon>Thalassolituus</taxon>
    </lineage>
</organism>
<evidence type="ECO:0000256" key="6">
    <source>
        <dbReference type="ARBA" id="ARBA00022840"/>
    </source>
</evidence>
<feature type="binding site" evidence="9">
    <location>
        <position position="267"/>
    </location>
    <ligand>
        <name>ATP</name>
        <dbReference type="ChEBI" id="CHEBI:30616"/>
    </ligand>
</feature>
<evidence type="ECO:0000256" key="7">
    <source>
        <dbReference type="ARBA" id="ARBA00022884"/>
    </source>
</evidence>
<keyword evidence="2 9" id="KW-0963">Cytoplasm</keyword>
<keyword evidence="8 9" id="KW-0784">Thiamine biosynthesis</keyword>
<keyword evidence="7 9" id="KW-0694">RNA-binding</keyword>
<evidence type="ECO:0000256" key="2">
    <source>
        <dbReference type="ARBA" id="ARBA00022490"/>
    </source>
</evidence>
<dbReference type="PROSITE" id="PS51165">
    <property type="entry name" value="THUMP"/>
    <property type="match status" value="1"/>
</dbReference>
<feature type="binding site" evidence="9">
    <location>
        <position position="298"/>
    </location>
    <ligand>
        <name>ATP</name>
        <dbReference type="ChEBI" id="CHEBI:30616"/>
    </ligand>
</feature>
<comment type="function">
    <text evidence="9">Catalyzes the ATP-dependent transfer of a sulfur to tRNA to produce 4-thiouridine in position 8 of tRNAs, which functions as a near-UV photosensor. Also catalyzes the transfer of sulfur to the sulfur carrier protein ThiS, forming ThiS-thiocarboxylate. This is a step in the synthesis of thiazole, in the thiamine biosynthesis pathway. The sulfur is donated as persulfide by IscS.</text>
</comment>
<feature type="binding site" evidence="9">
    <location>
        <position position="289"/>
    </location>
    <ligand>
        <name>ATP</name>
        <dbReference type="ChEBI" id="CHEBI:30616"/>
    </ligand>
</feature>
<dbReference type="Gene3D" id="3.30.2130.30">
    <property type="match status" value="1"/>
</dbReference>
<feature type="binding site" evidence="9">
    <location>
        <begin position="185"/>
        <end position="186"/>
    </location>
    <ligand>
        <name>ATP</name>
        <dbReference type="ChEBI" id="CHEBI:30616"/>
    </ligand>
</feature>
<evidence type="ECO:0000256" key="3">
    <source>
        <dbReference type="ARBA" id="ARBA00022555"/>
    </source>
</evidence>
<evidence type="ECO:0000256" key="4">
    <source>
        <dbReference type="ARBA" id="ARBA00022679"/>
    </source>
</evidence>
<dbReference type="NCBIfam" id="TIGR00342">
    <property type="entry name" value="tRNA uracil 4-sulfurtransferase ThiI"/>
    <property type="match status" value="1"/>
</dbReference>
<evidence type="ECO:0000256" key="9">
    <source>
        <dbReference type="HAMAP-Rule" id="MF_00021"/>
    </source>
</evidence>
<keyword evidence="5 9" id="KW-0547">Nucleotide-binding</keyword>
<comment type="caution">
    <text evidence="9">Lacks conserved residue(s) required for the propagation of feature annotation.</text>
</comment>
<dbReference type="InterPro" id="IPR014729">
    <property type="entry name" value="Rossmann-like_a/b/a_fold"/>
</dbReference>
<dbReference type="GO" id="GO:0140741">
    <property type="term" value="F:tRNA-uracil-4 sulfurtransferase activity"/>
    <property type="evidence" value="ECO:0007669"/>
    <property type="project" value="UniProtKB-EC"/>
</dbReference>
<keyword evidence="4 9" id="KW-0808">Transferase</keyword>
<dbReference type="CDD" id="cd11716">
    <property type="entry name" value="THUMP_ThiI"/>
    <property type="match status" value="1"/>
</dbReference>
<reference evidence="11 12" key="1">
    <citation type="submission" date="2020-12" db="EMBL/GenBank/DDBJ databases">
        <title>Novel Thalassolituus-related marine hydrocarbonoclastic bacteria mediated algae-derived hydrocarbons mineralization in twilight zone of the northern South China Sea.</title>
        <authorList>
            <person name="Dong C."/>
        </authorList>
    </citation>
    <scope>NUCLEOTIDE SEQUENCE [LARGE SCALE GENOMIC DNA]</scope>
    <source>
        <strain evidence="11 12">IMCC1826</strain>
    </source>
</reference>
<dbReference type="Gene3D" id="3.40.50.620">
    <property type="entry name" value="HUPs"/>
    <property type="match status" value="1"/>
</dbReference>
<comment type="subcellular location">
    <subcellularLocation>
        <location evidence="1 9">Cytoplasm</location>
    </subcellularLocation>
</comment>
<dbReference type="EC" id="2.8.1.4" evidence="9"/>
<dbReference type="CDD" id="cd01712">
    <property type="entry name" value="PPase_ThiI"/>
    <property type="match status" value="1"/>
</dbReference>
<comment type="caution">
    <text evidence="11">The sequence shown here is derived from an EMBL/GenBank/DDBJ whole genome shotgun (WGS) entry which is preliminary data.</text>
</comment>
<dbReference type="InterPro" id="IPR003720">
    <property type="entry name" value="tRNA_STrfase"/>
</dbReference>
<dbReference type="Pfam" id="PF02568">
    <property type="entry name" value="ThiI"/>
    <property type="match status" value="1"/>
</dbReference>
<keyword evidence="12" id="KW-1185">Reference proteome</keyword>
<dbReference type="NCBIfam" id="TIGR04271">
    <property type="entry name" value="ThiI_C_thiazole"/>
    <property type="match status" value="1"/>
</dbReference>
<keyword evidence="3 9" id="KW-0820">tRNA-binding</keyword>
<keyword evidence="6 9" id="KW-0067">ATP-binding</keyword>
<feature type="domain" description="THUMP" evidence="10">
    <location>
        <begin position="63"/>
        <end position="167"/>
    </location>
</feature>
<comment type="catalytic activity">
    <reaction evidence="9">
        <text>[ThiI sulfur-carrier protein]-S-sulfanyl-L-cysteine + a uridine in tRNA + 2 reduced [2Fe-2S]-[ferredoxin] + ATP + H(+) = [ThiI sulfur-carrier protein]-L-cysteine + a 4-thiouridine in tRNA + 2 oxidized [2Fe-2S]-[ferredoxin] + AMP + diphosphate</text>
        <dbReference type="Rhea" id="RHEA:24176"/>
        <dbReference type="Rhea" id="RHEA-COMP:10000"/>
        <dbReference type="Rhea" id="RHEA-COMP:10001"/>
        <dbReference type="Rhea" id="RHEA-COMP:13337"/>
        <dbReference type="Rhea" id="RHEA-COMP:13338"/>
        <dbReference type="Rhea" id="RHEA-COMP:13339"/>
        <dbReference type="Rhea" id="RHEA-COMP:13340"/>
        <dbReference type="ChEBI" id="CHEBI:15378"/>
        <dbReference type="ChEBI" id="CHEBI:29950"/>
        <dbReference type="ChEBI" id="CHEBI:30616"/>
        <dbReference type="ChEBI" id="CHEBI:33019"/>
        <dbReference type="ChEBI" id="CHEBI:33737"/>
        <dbReference type="ChEBI" id="CHEBI:33738"/>
        <dbReference type="ChEBI" id="CHEBI:61963"/>
        <dbReference type="ChEBI" id="CHEBI:65315"/>
        <dbReference type="ChEBI" id="CHEBI:136798"/>
        <dbReference type="ChEBI" id="CHEBI:456215"/>
        <dbReference type="EC" id="2.8.1.4"/>
    </reaction>
</comment>
<dbReference type="PANTHER" id="PTHR43209">
    <property type="entry name" value="TRNA SULFURTRANSFERASE"/>
    <property type="match status" value="1"/>
</dbReference>
<evidence type="ECO:0000313" key="12">
    <source>
        <dbReference type="Proteomes" id="UP000714380"/>
    </source>
</evidence>
<proteinExistence type="inferred from homology"/>
<comment type="similarity">
    <text evidence="9">Belongs to the ThiI family.</text>
</comment>
<comment type="catalytic activity">
    <reaction evidence="9">
        <text>[ThiS sulfur-carrier protein]-C-terminal Gly-Gly-AMP + S-sulfanyl-L-cysteinyl-[cysteine desulfurase] + AH2 = [ThiS sulfur-carrier protein]-C-terminal-Gly-aminoethanethioate + L-cysteinyl-[cysteine desulfurase] + A + AMP + 2 H(+)</text>
        <dbReference type="Rhea" id="RHEA:43340"/>
        <dbReference type="Rhea" id="RHEA-COMP:12157"/>
        <dbReference type="Rhea" id="RHEA-COMP:12158"/>
        <dbReference type="Rhea" id="RHEA-COMP:12910"/>
        <dbReference type="Rhea" id="RHEA-COMP:19908"/>
        <dbReference type="ChEBI" id="CHEBI:13193"/>
        <dbReference type="ChEBI" id="CHEBI:15378"/>
        <dbReference type="ChEBI" id="CHEBI:17499"/>
        <dbReference type="ChEBI" id="CHEBI:29950"/>
        <dbReference type="ChEBI" id="CHEBI:61963"/>
        <dbReference type="ChEBI" id="CHEBI:90618"/>
        <dbReference type="ChEBI" id="CHEBI:232372"/>
        <dbReference type="ChEBI" id="CHEBI:456215"/>
    </reaction>
</comment>
<comment type="pathway">
    <text evidence="9">Cofactor biosynthesis; thiamine diphosphate biosynthesis.</text>
</comment>
<accession>A0ABS7ZKR8</accession>
<dbReference type="InterPro" id="IPR004114">
    <property type="entry name" value="THUMP_dom"/>
</dbReference>
<evidence type="ECO:0000256" key="5">
    <source>
        <dbReference type="ARBA" id="ARBA00022741"/>
    </source>
</evidence>
<evidence type="ECO:0000256" key="1">
    <source>
        <dbReference type="ARBA" id="ARBA00004496"/>
    </source>
</evidence>
<dbReference type="InterPro" id="IPR049961">
    <property type="entry name" value="ThiI_N"/>
</dbReference>
<name>A0ABS7ZKR8_9GAMM</name>
<dbReference type="InterPro" id="IPR054173">
    <property type="entry name" value="ThiI_fer"/>
</dbReference>
<dbReference type="Pfam" id="PF02926">
    <property type="entry name" value="THUMP"/>
    <property type="match status" value="1"/>
</dbReference>
<evidence type="ECO:0000259" key="10">
    <source>
        <dbReference type="PROSITE" id="PS51165"/>
    </source>
</evidence>
<dbReference type="RefSeq" id="WP_225671186.1">
    <property type="nucleotide sequence ID" value="NZ_JAEDAH010000008.1"/>
</dbReference>
<protein>
    <recommendedName>
        <fullName evidence="9">Probable tRNA sulfurtransferase</fullName>
        <ecNumber evidence="9">2.8.1.4</ecNumber>
    </recommendedName>
    <alternativeName>
        <fullName evidence="9">Sulfur carrier protein ThiS sulfurtransferase</fullName>
    </alternativeName>
    <alternativeName>
        <fullName evidence="9">Thiamine biosynthesis protein ThiI</fullName>
    </alternativeName>
    <alternativeName>
        <fullName evidence="9">tRNA 4-thiouridine synthase</fullName>
    </alternativeName>
</protein>
<sequence>MKFVIKLFPEITIKSTSVRKQMTKILRQNLQNLFRRYGISADVQNRWDSLVVIVNREDEAARRQAIQILSHTPGIASALEITEFTFETLDEAYQRVRDAYRERVAGKTFCVRIKRAGVHEFTSHQAEIYMGGGILKETDARAVSLKDPEVLVLAELRNDKVQVVKQTIKGLGGYPLGSQGEVLSLISGGFDSTVASYLMSRRGLKTHFCFFNLGGSAHEIGVKQVSHYLWSTYSESHRVKFVTVPFEEVVTEILTKVDTSQMGVVLKRMMMRAASRVADSLNLPALVTGEAVAQVASQTITNLAVIDQVSDHMILRPLAAMDKQDIIDIARRIGTESFAATMPEYCGVISVNPTTVGDRAKVEAAEAKFDMAVLEKALAEARYERIDNVLDGEASGLDQVQLVTTPAVSDIVIDIRHPSEAADAPLVLTNNKVLEIPFYDLDNRVADLVASNEGARFLLYCQKGTMSKIHAHHFVSEGRGDFGVLMDAVTPKKPIAGTEDDAE</sequence>
<dbReference type="SUPFAM" id="SSF52402">
    <property type="entry name" value="Adenine nucleotide alpha hydrolases-like"/>
    <property type="match status" value="1"/>
</dbReference>
<dbReference type="HAMAP" id="MF_00021">
    <property type="entry name" value="ThiI"/>
    <property type="match status" value="1"/>
</dbReference>
<dbReference type="InterPro" id="IPR020536">
    <property type="entry name" value="ThiI_AANH"/>
</dbReference>
<evidence type="ECO:0000313" key="11">
    <source>
        <dbReference type="EMBL" id="MCA6062316.1"/>
    </source>
</evidence>